<evidence type="ECO:0000256" key="1">
    <source>
        <dbReference type="SAM" id="MobiDB-lite"/>
    </source>
</evidence>
<accession>Q4SZC0</accession>
<protein>
    <submittedName>
        <fullName evidence="2">(spotted green pufferfish) hypothetical protein</fullName>
    </submittedName>
</protein>
<proteinExistence type="predicted"/>
<organism evidence="2">
    <name type="scientific">Tetraodon nigroviridis</name>
    <name type="common">Spotted green pufferfish</name>
    <name type="synonym">Chelonodon nigroviridis</name>
    <dbReference type="NCBI Taxonomy" id="99883"/>
    <lineage>
        <taxon>Eukaryota</taxon>
        <taxon>Metazoa</taxon>
        <taxon>Chordata</taxon>
        <taxon>Craniata</taxon>
        <taxon>Vertebrata</taxon>
        <taxon>Euteleostomi</taxon>
        <taxon>Actinopterygii</taxon>
        <taxon>Neopterygii</taxon>
        <taxon>Teleostei</taxon>
        <taxon>Neoteleostei</taxon>
        <taxon>Acanthomorphata</taxon>
        <taxon>Eupercaria</taxon>
        <taxon>Tetraodontiformes</taxon>
        <taxon>Tetradontoidea</taxon>
        <taxon>Tetraodontidae</taxon>
        <taxon>Tetraodon</taxon>
    </lineage>
</organism>
<name>Q4SZC0_TETNG</name>
<dbReference type="EMBL" id="CAAE01011727">
    <property type="protein sequence ID" value="CAF94012.1"/>
    <property type="molecule type" value="Genomic_DNA"/>
</dbReference>
<dbReference type="KEGG" id="tng:GSTEN00009916G001"/>
<sequence length="100" mass="11370">QRHHGVIGAGEQRESNHQERGEEERNPDERSRPGQETSGRLQLASRLGQQQSVKAKERGGGEETDRLAKSSTRWSSLTLYTLLDASWTFLKTHIHPVMHQ</sequence>
<comment type="caution">
    <text evidence="2">The sequence shown here is derived from an EMBL/GenBank/DDBJ whole genome shotgun (WGS) entry which is preliminary data.</text>
</comment>
<gene>
    <name evidence="2" type="ORF">GSTENG00009916001</name>
</gene>
<feature type="compositionally biased region" description="Basic and acidic residues" evidence="1">
    <location>
        <begin position="54"/>
        <end position="68"/>
    </location>
</feature>
<feature type="non-terminal residue" evidence="2">
    <location>
        <position position="1"/>
    </location>
</feature>
<reference evidence="2" key="1">
    <citation type="journal article" date="2004" name="Nature">
        <title>Genome duplication in the teleost fish Tetraodon nigroviridis reveals the early vertebrate proto-karyotype.</title>
        <authorList>
            <person name="Jaillon O."/>
            <person name="Aury J.-M."/>
            <person name="Brunet F."/>
            <person name="Petit J.-L."/>
            <person name="Stange-Thomann N."/>
            <person name="Mauceli E."/>
            <person name="Bouneau L."/>
            <person name="Fischer C."/>
            <person name="Ozouf-Costaz C."/>
            <person name="Bernot A."/>
            <person name="Nicaud S."/>
            <person name="Jaffe D."/>
            <person name="Fisher S."/>
            <person name="Lutfalla G."/>
            <person name="Dossat C."/>
            <person name="Segurens B."/>
            <person name="Dasilva C."/>
            <person name="Salanoubat M."/>
            <person name="Levy M."/>
            <person name="Boudet N."/>
            <person name="Castellano S."/>
            <person name="Anthouard V."/>
            <person name="Jubin C."/>
            <person name="Castelli V."/>
            <person name="Katinka M."/>
            <person name="Vacherie B."/>
            <person name="Biemont C."/>
            <person name="Skalli Z."/>
            <person name="Cattolico L."/>
            <person name="Poulain J."/>
            <person name="De Berardinis V."/>
            <person name="Cruaud C."/>
            <person name="Duprat S."/>
            <person name="Brottier P."/>
            <person name="Coutanceau J.-P."/>
            <person name="Gouzy J."/>
            <person name="Parra G."/>
            <person name="Lardier G."/>
            <person name="Chapple C."/>
            <person name="McKernan K.J."/>
            <person name="McEwan P."/>
            <person name="Bosak S."/>
            <person name="Kellis M."/>
            <person name="Volff J.-N."/>
            <person name="Guigo R."/>
            <person name="Zody M.C."/>
            <person name="Mesirov J."/>
            <person name="Lindblad-Toh K."/>
            <person name="Birren B."/>
            <person name="Nusbaum C."/>
            <person name="Kahn D."/>
            <person name="Robinson-Rechavi M."/>
            <person name="Laudet V."/>
            <person name="Schachter V."/>
            <person name="Quetier F."/>
            <person name="Saurin W."/>
            <person name="Scarpelli C."/>
            <person name="Wincker P."/>
            <person name="Lander E.S."/>
            <person name="Weissenbach J."/>
            <person name="Roest Crollius H."/>
        </authorList>
    </citation>
    <scope>NUCLEOTIDE SEQUENCE [LARGE SCALE GENOMIC DNA]</scope>
</reference>
<feature type="region of interest" description="Disordered" evidence="1">
    <location>
        <begin position="1"/>
        <end position="72"/>
    </location>
</feature>
<reference evidence="2" key="2">
    <citation type="submission" date="2004-02" db="EMBL/GenBank/DDBJ databases">
        <authorList>
            <consortium name="Genoscope"/>
            <consortium name="Whitehead Institute Centre for Genome Research"/>
        </authorList>
    </citation>
    <scope>NUCLEOTIDE SEQUENCE</scope>
</reference>
<feature type="compositionally biased region" description="Basic and acidic residues" evidence="1">
    <location>
        <begin position="11"/>
        <end position="33"/>
    </location>
</feature>
<evidence type="ECO:0000313" key="2">
    <source>
        <dbReference type="EMBL" id="CAF94012.1"/>
    </source>
</evidence>
<dbReference type="AlphaFoldDB" id="Q4SZC0"/>